<evidence type="ECO:0000256" key="2">
    <source>
        <dbReference type="SAM" id="MobiDB-lite"/>
    </source>
</evidence>
<dbReference type="RefSeq" id="XP_016230668.1">
    <property type="nucleotide sequence ID" value="XM_016385724.1"/>
</dbReference>
<feature type="region of interest" description="Disordered" evidence="2">
    <location>
        <begin position="229"/>
        <end position="253"/>
    </location>
</feature>
<dbReference type="OrthoDB" id="4142615at2759"/>
<evidence type="ECO:0000313" key="3">
    <source>
        <dbReference type="EMBL" id="KIW10452.1"/>
    </source>
</evidence>
<dbReference type="EMBL" id="KN847500">
    <property type="protein sequence ID" value="KIW10452.1"/>
    <property type="molecule type" value="Genomic_DNA"/>
</dbReference>
<keyword evidence="4" id="KW-1185">Reference proteome</keyword>
<accession>A0A0D1ZBT7</accession>
<reference evidence="3 4" key="1">
    <citation type="submission" date="2015-01" db="EMBL/GenBank/DDBJ databases">
        <title>The Genome Sequence of Exophiala spinifera CBS89968.</title>
        <authorList>
            <consortium name="The Broad Institute Genomics Platform"/>
            <person name="Cuomo C."/>
            <person name="de Hoog S."/>
            <person name="Gorbushina A."/>
            <person name="Stielow B."/>
            <person name="Teixiera M."/>
            <person name="Abouelleil A."/>
            <person name="Chapman S.B."/>
            <person name="Priest M."/>
            <person name="Young S.K."/>
            <person name="Wortman J."/>
            <person name="Nusbaum C."/>
            <person name="Birren B."/>
        </authorList>
    </citation>
    <scope>NUCLEOTIDE SEQUENCE [LARGE SCALE GENOMIC DNA]</scope>
    <source>
        <strain evidence="3 4">CBS 89968</strain>
    </source>
</reference>
<protein>
    <recommendedName>
        <fullName evidence="5">C3H1-type domain-containing protein</fullName>
    </recommendedName>
</protein>
<gene>
    <name evidence="3" type="ORF">PV08_11416</name>
</gene>
<evidence type="ECO:0000256" key="1">
    <source>
        <dbReference type="SAM" id="Coils"/>
    </source>
</evidence>
<dbReference type="STRING" id="91928.A0A0D1ZBT7"/>
<dbReference type="Proteomes" id="UP000053328">
    <property type="component" value="Unassembled WGS sequence"/>
</dbReference>
<evidence type="ECO:0008006" key="5">
    <source>
        <dbReference type="Google" id="ProtNLM"/>
    </source>
</evidence>
<evidence type="ECO:0000313" key="4">
    <source>
        <dbReference type="Proteomes" id="UP000053328"/>
    </source>
</evidence>
<dbReference type="HOGENOM" id="CLU_801671_0_0_1"/>
<feature type="coiled-coil region" evidence="1">
    <location>
        <begin position="282"/>
        <end position="309"/>
    </location>
</feature>
<keyword evidence="1" id="KW-0175">Coiled coil</keyword>
<dbReference type="VEuPathDB" id="FungiDB:PV08_11416"/>
<sequence>MPQPVNVDKTRTCRYWALGPACPNIDAFGTITCSYAHWDTGRLASHHQQRGTCIPWKYYGYCGRGVGCWYEHRDTGVDGLFQGTIDLNGIELEIADAASKAGFDTFNHEALFDLIWAVKRVALKTSAAQLAPPFLPRTSIYPDRYRPRRFGKKSRKKSKTKAFRQPPNLNVELKFHPVKPLMRKRPHTDVKEEDLIDFTAASDTVRRPLQPTSHRVSVKRQKILKHESMPKGGLQPTSTMKPPSSAYSISTGASREPQATLASSQTAIPNPGFEVAPPLAPETEITNQLNQVKAKLDDARMNMNHCQSAMKELFDVHCHRFDNNQIMASLQKLSDCMNKIYDGSKAGAGEIEAVVDLVNGRELI</sequence>
<organism evidence="3 4">
    <name type="scientific">Exophiala spinifera</name>
    <dbReference type="NCBI Taxonomy" id="91928"/>
    <lineage>
        <taxon>Eukaryota</taxon>
        <taxon>Fungi</taxon>
        <taxon>Dikarya</taxon>
        <taxon>Ascomycota</taxon>
        <taxon>Pezizomycotina</taxon>
        <taxon>Eurotiomycetes</taxon>
        <taxon>Chaetothyriomycetidae</taxon>
        <taxon>Chaetothyriales</taxon>
        <taxon>Herpotrichiellaceae</taxon>
        <taxon>Exophiala</taxon>
    </lineage>
</organism>
<dbReference type="AlphaFoldDB" id="A0A0D1ZBT7"/>
<name>A0A0D1ZBT7_9EURO</name>
<feature type="compositionally biased region" description="Polar residues" evidence="2">
    <location>
        <begin position="235"/>
        <end position="253"/>
    </location>
</feature>
<dbReference type="GeneID" id="27338499"/>
<proteinExistence type="predicted"/>